<comment type="similarity">
    <text evidence="1">Belongs to the ROK (NagC/XylR) family.</text>
</comment>
<dbReference type="RefSeq" id="WP_307634268.1">
    <property type="nucleotide sequence ID" value="NZ_JAUSQL010000001.1"/>
</dbReference>
<dbReference type="PANTHER" id="PTHR18964">
    <property type="entry name" value="ROK (REPRESSOR, ORF, KINASE) FAMILY"/>
    <property type="match status" value="1"/>
</dbReference>
<keyword evidence="2" id="KW-0418">Kinase</keyword>
<dbReference type="InterPro" id="IPR000600">
    <property type="entry name" value="ROK"/>
</dbReference>
<dbReference type="SUPFAM" id="SSF53067">
    <property type="entry name" value="Actin-like ATPase domain"/>
    <property type="match status" value="1"/>
</dbReference>
<evidence type="ECO:0000256" key="1">
    <source>
        <dbReference type="ARBA" id="ARBA00006479"/>
    </source>
</evidence>
<gene>
    <name evidence="2" type="ORF">J2S45_000235</name>
</gene>
<evidence type="ECO:0000313" key="2">
    <source>
        <dbReference type="EMBL" id="MDP9831556.1"/>
    </source>
</evidence>
<dbReference type="InterPro" id="IPR043129">
    <property type="entry name" value="ATPase_NBD"/>
</dbReference>
<dbReference type="PANTHER" id="PTHR18964:SF149">
    <property type="entry name" value="BIFUNCTIONAL UDP-N-ACETYLGLUCOSAMINE 2-EPIMERASE_N-ACETYLMANNOSAMINE KINASE"/>
    <property type="match status" value="1"/>
</dbReference>
<accession>A0ABT9PGE4</accession>
<keyword evidence="2" id="KW-0808">Transferase</keyword>
<dbReference type="Gene3D" id="3.30.420.40">
    <property type="match status" value="2"/>
</dbReference>
<dbReference type="GO" id="GO:0016301">
    <property type="term" value="F:kinase activity"/>
    <property type="evidence" value="ECO:0007669"/>
    <property type="project" value="UniProtKB-KW"/>
</dbReference>
<dbReference type="EMBL" id="JAUSQL010000001">
    <property type="protein sequence ID" value="MDP9831556.1"/>
    <property type="molecule type" value="Genomic_DNA"/>
</dbReference>
<evidence type="ECO:0000313" key="3">
    <source>
        <dbReference type="Proteomes" id="UP001230145"/>
    </source>
</evidence>
<name>A0ABT9PGE4_9ACTO</name>
<organism evidence="2 3">
    <name type="scientific">Trueperella abortisuis</name>
    <dbReference type="NCBI Taxonomy" id="445930"/>
    <lineage>
        <taxon>Bacteria</taxon>
        <taxon>Bacillati</taxon>
        <taxon>Actinomycetota</taxon>
        <taxon>Actinomycetes</taxon>
        <taxon>Actinomycetales</taxon>
        <taxon>Actinomycetaceae</taxon>
        <taxon>Trueperella</taxon>
    </lineage>
</organism>
<dbReference type="Proteomes" id="UP001230145">
    <property type="component" value="Unassembled WGS sequence"/>
</dbReference>
<proteinExistence type="inferred from homology"/>
<keyword evidence="3" id="KW-1185">Reference proteome</keyword>
<sequence>MSTGLHDTPGAARRVQRRVNLLNTFNELLCGPLSISAVAANIGVSRRAAENVVADLAALGWLTQVTPDNSLGRPATRWAVNPRTVVVLGLDVGAHHCTAIVADFHGDFLGERTEELDAGMPANERIRAAVAVGRKAMEQAGVAPEELTLCAVASPGVINDGTVTFFGGTGMPGWQGTNIAAEVSAQLGRTTIVAGDCALGALGESWLGAASGHSDVLYVLSGERTGAAAIIDGRIHRGHLGGAGLIGELEAIRWKDIEAETFISHHYATHPGSRSKVFEAAYAGDGPALAAVEEFADALCLGSAAMVLALGPSHLVIGGKYSAYSDLFLDRFVANLARWCPIMPDVSISALGPRAICLGAIRLGIDHLNETLTTTARSSEVFPSAQGFNATFATFATETA</sequence>
<dbReference type="Pfam" id="PF00480">
    <property type="entry name" value="ROK"/>
    <property type="match status" value="1"/>
</dbReference>
<comment type="caution">
    <text evidence="2">The sequence shown here is derived from an EMBL/GenBank/DDBJ whole genome shotgun (WGS) entry which is preliminary data.</text>
</comment>
<reference evidence="2 3" key="1">
    <citation type="submission" date="2023-07" db="EMBL/GenBank/DDBJ databases">
        <title>Sequencing the genomes of 1000 actinobacteria strains.</title>
        <authorList>
            <person name="Klenk H.-P."/>
        </authorList>
    </citation>
    <scope>NUCLEOTIDE SEQUENCE [LARGE SCALE GENOMIC DNA]</scope>
    <source>
        <strain evidence="2 3">DSM 19515</strain>
    </source>
</reference>
<protein>
    <submittedName>
        <fullName evidence="2">NBD/HSP70 family sugar kinase</fullName>
    </submittedName>
</protein>